<evidence type="ECO:0000313" key="9">
    <source>
        <dbReference type="Proteomes" id="UP000271974"/>
    </source>
</evidence>
<evidence type="ECO:0000256" key="2">
    <source>
        <dbReference type="ARBA" id="ARBA00022448"/>
    </source>
</evidence>
<dbReference type="PANTHER" id="PTHR11662:SF399">
    <property type="entry name" value="FI19708P1-RELATED"/>
    <property type="match status" value="1"/>
</dbReference>
<organism evidence="8 9">
    <name type="scientific">Elysia chlorotica</name>
    <name type="common">Eastern emerald elysia</name>
    <name type="synonym">Sea slug</name>
    <dbReference type="NCBI Taxonomy" id="188477"/>
    <lineage>
        <taxon>Eukaryota</taxon>
        <taxon>Metazoa</taxon>
        <taxon>Spiralia</taxon>
        <taxon>Lophotrochozoa</taxon>
        <taxon>Mollusca</taxon>
        <taxon>Gastropoda</taxon>
        <taxon>Heterobranchia</taxon>
        <taxon>Euthyneura</taxon>
        <taxon>Panpulmonata</taxon>
        <taxon>Sacoglossa</taxon>
        <taxon>Placobranchoidea</taxon>
        <taxon>Plakobranchidae</taxon>
        <taxon>Elysia</taxon>
    </lineage>
</organism>
<dbReference type="Pfam" id="PF07690">
    <property type="entry name" value="MFS_1"/>
    <property type="match status" value="1"/>
</dbReference>
<name>A0A3S0ZJ32_ELYCH</name>
<dbReference type="Proteomes" id="UP000271974">
    <property type="component" value="Unassembled WGS sequence"/>
</dbReference>
<dbReference type="GO" id="GO:0006820">
    <property type="term" value="P:monoatomic anion transport"/>
    <property type="evidence" value="ECO:0007669"/>
    <property type="project" value="TreeGrafter"/>
</dbReference>
<dbReference type="FunFam" id="1.20.1250.20:FF:000003">
    <property type="entry name" value="Solute carrier family 17 member 3"/>
    <property type="match status" value="1"/>
</dbReference>
<dbReference type="AlphaFoldDB" id="A0A3S0ZJ32"/>
<protein>
    <recommendedName>
        <fullName evidence="10">Major facilitator superfamily (MFS) profile domain-containing protein</fullName>
    </recommendedName>
</protein>
<dbReference type="InterPro" id="IPR036259">
    <property type="entry name" value="MFS_trans_sf"/>
</dbReference>
<keyword evidence="9" id="KW-1185">Reference proteome</keyword>
<dbReference type="InterPro" id="IPR050382">
    <property type="entry name" value="MFS_Na/Anion_cotransporter"/>
</dbReference>
<keyword evidence="2" id="KW-0813">Transport</keyword>
<feature type="transmembrane region" description="Helical" evidence="7">
    <location>
        <begin position="84"/>
        <end position="108"/>
    </location>
</feature>
<accession>A0A3S0ZJ32</accession>
<keyword evidence="5 7" id="KW-1133">Transmembrane helix</keyword>
<evidence type="ECO:0000256" key="5">
    <source>
        <dbReference type="ARBA" id="ARBA00022989"/>
    </source>
</evidence>
<dbReference type="InterPro" id="IPR011701">
    <property type="entry name" value="MFS"/>
</dbReference>
<evidence type="ECO:0000256" key="7">
    <source>
        <dbReference type="SAM" id="Phobius"/>
    </source>
</evidence>
<dbReference type="OrthoDB" id="2985014at2759"/>
<dbReference type="SUPFAM" id="SSF103473">
    <property type="entry name" value="MFS general substrate transporter"/>
    <property type="match status" value="2"/>
</dbReference>
<dbReference type="GO" id="GO:0015293">
    <property type="term" value="F:symporter activity"/>
    <property type="evidence" value="ECO:0007669"/>
    <property type="project" value="UniProtKB-KW"/>
</dbReference>
<keyword evidence="6 7" id="KW-0472">Membrane</keyword>
<dbReference type="Gene3D" id="1.20.1250.20">
    <property type="entry name" value="MFS general substrate transporter like domains"/>
    <property type="match status" value="2"/>
</dbReference>
<dbReference type="GO" id="GO:0016020">
    <property type="term" value="C:membrane"/>
    <property type="evidence" value="ECO:0007669"/>
    <property type="project" value="UniProtKB-SubCell"/>
</dbReference>
<dbReference type="STRING" id="188477.A0A3S0ZJ32"/>
<feature type="transmembrane region" description="Helical" evidence="7">
    <location>
        <begin position="120"/>
        <end position="139"/>
    </location>
</feature>
<comment type="caution">
    <text evidence="8">The sequence shown here is derived from an EMBL/GenBank/DDBJ whole genome shotgun (WGS) entry which is preliminary data.</text>
</comment>
<keyword evidence="4" id="KW-0769">Symport</keyword>
<proteinExistence type="predicted"/>
<evidence type="ECO:0000256" key="4">
    <source>
        <dbReference type="ARBA" id="ARBA00022847"/>
    </source>
</evidence>
<evidence type="ECO:0000256" key="1">
    <source>
        <dbReference type="ARBA" id="ARBA00004141"/>
    </source>
</evidence>
<evidence type="ECO:0008006" key="10">
    <source>
        <dbReference type="Google" id="ProtNLM"/>
    </source>
</evidence>
<keyword evidence="3 7" id="KW-0812">Transmembrane</keyword>
<evidence type="ECO:0000256" key="6">
    <source>
        <dbReference type="ARBA" id="ARBA00023136"/>
    </source>
</evidence>
<feature type="transmembrane region" description="Helical" evidence="7">
    <location>
        <begin position="270"/>
        <end position="291"/>
    </location>
</feature>
<feature type="transmembrane region" description="Helical" evidence="7">
    <location>
        <begin position="51"/>
        <end position="72"/>
    </location>
</feature>
<dbReference type="PANTHER" id="PTHR11662">
    <property type="entry name" value="SOLUTE CARRIER FAMILY 17"/>
    <property type="match status" value="1"/>
</dbReference>
<feature type="transmembrane region" description="Helical" evidence="7">
    <location>
        <begin position="345"/>
        <end position="364"/>
    </location>
</feature>
<dbReference type="EMBL" id="RQTK01002177">
    <property type="protein sequence ID" value="RUS68632.1"/>
    <property type="molecule type" value="Genomic_DNA"/>
</dbReference>
<evidence type="ECO:0000256" key="3">
    <source>
        <dbReference type="ARBA" id="ARBA00022692"/>
    </source>
</evidence>
<gene>
    <name evidence="8" type="ORF">EGW08_023606</name>
</gene>
<reference evidence="8 9" key="1">
    <citation type="submission" date="2019-01" db="EMBL/GenBank/DDBJ databases">
        <title>A draft genome assembly of the solar-powered sea slug Elysia chlorotica.</title>
        <authorList>
            <person name="Cai H."/>
            <person name="Li Q."/>
            <person name="Fang X."/>
            <person name="Li J."/>
            <person name="Curtis N.E."/>
            <person name="Altenburger A."/>
            <person name="Shibata T."/>
            <person name="Feng M."/>
            <person name="Maeda T."/>
            <person name="Schwartz J.A."/>
            <person name="Shigenobu S."/>
            <person name="Lundholm N."/>
            <person name="Nishiyama T."/>
            <person name="Yang H."/>
            <person name="Hasebe M."/>
            <person name="Li S."/>
            <person name="Pierce S.K."/>
            <person name="Wang J."/>
        </authorList>
    </citation>
    <scope>NUCLEOTIDE SEQUENCE [LARGE SCALE GENOMIC DNA]</scope>
    <source>
        <strain evidence="8">EC2010</strain>
        <tissue evidence="8">Whole organism of an adult</tissue>
    </source>
</reference>
<feature type="transmembrane region" description="Helical" evidence="7">
    <location>
        <begin position="312"/>
        <end position="330"/>
    </location>
</feature>
<sequence length="405" mass="43940">MGITAGQLADRIRGRKLLSTKNVRKMFQTISLAGAGTFVSVMSSMGCEQRYAAVALLCLGYLLYGANTAGYLSNHLDLAPRYAGLLFGITNTMATIPGIVAPIVASALTPEGTAEEWRNVFYLCTAVALLGVAIFVALADGTLQDWAVPAGIEAKVKVEGCTIKDKQGDEALICIENNRTGNLLWVVAWFWLAADSPDQHKYISERERVYITSSIGKGTGKKVQHTPWLSILTSAPLWAAAMAHACSNYTNYTLLTSLPTFMKESLNFDIKANGLLSSLPYLCQFLMGITAGQLADRIRGRKLLSTKNVRKMFQTICTVLVLLALAARTAPAQAGHGTAEEWRNVFYLCTAVALLGVAIFVVLADGTLQDWAVPPRIERKVKVEGSKVKDRQGDEALICTENNRV</sequence>
<comment type="subcellular location">
    <subcellularLocation>
        <location evidence="1">Membrane</location>
        <topology evidence="1">Multi-pass membrane protein</topology>
    </subcellularLocation>
</comment>
<evidence type="ECO:0000313" key="8">
    <source>
        <dbReference type="EMBL" id="RUS68632.1"/>
    </source>
</evidence>